<evidence type="ECO:0000256" key="1">
    <source>
        <dbReference type="SAM" id="Phobius"/>
    </source>
</evidence>
<keyword evidence="1" id="KW-0812">Transmembrane</keyword>
<comment type="caution">
    <text evidence="2">The sequence shown here is derived from an EMBL/GenBank/DDBJ whole genome shotgun (WGS) entry which is preliminary data.</text>
</comment>
<gene>
    <name evidence="2" type="ORF">BN961_01400</name>
</gene>
<evidence type="ECO:0000313" key="2">
    <source>
        <dbReference type="EMBL" id="CEG07993.1"/>
    </source>
</evidence>
<keyword evidence="1" id="KW-0472">Membrane</keyword>
<dbReference type="Proteomes" id="UP000035762">
    <property type="component" value="Unassembled WGS sequence"/>
</dbReference>
<reference evidence="2 3" key="1">
    <citation type="journal article" date="2014" name="Genome Announc.">
        <title>Genome Sequence of Afipia felis Strain 76713, Isolated in Hospital Water Using an Amoeba Co-Culture Procedure.</title>
        <authorList>
            <person name="Benamar S."/>
            <person name="La Scola B."/>
            <person name="Croce O."/>
        </authorList>
    </citation>
    <scope>NUCLEOTIDE SEQUENCE [LARGE SCALE GENOMIC DNA]</scope>
    <source>
        <strain evidence="2 3">76713</strain>
    </source>
</reference>
<dbReference type="EMBL" id="CCAZ020000001">
    <property type="protein sequence ID" value="CEG07993.1"/>
    <property type="molecule type" value="Genomic_DNA"/>
</dbReference>
<name>A0A090N751_AFIFE</name>
<keyword evidence="1" id="KW-1133">Transmembrane helix</keyword>
<evidence type="ECO:0000313" key="3">
    <source>
        <dbReference type="Proteomes" id="UP000035762"/>
    </source>
</evidence>
<keyword evidence="3" id="KW-1185">Reference proteome</keyword>
<dbReference type="AlphaFoldDB" id="A0A090N751"/>
<dbReference type="STRING" id="1035.BN961_01400"/>
<feature type="transmembrane region" description="Helical" evidence="1">
    <location>
        <begin position="20"/>
        <end position="40"/>
    </location>
</feature>
<protein>
    <submittedName>
        <fullName evidence="2">Uncharacterized protein</fullName>
    </submittedName>
</protein>
<organism evidence="2 3">
    <name type="scientific">Afipia felis</name>
    <name type="common">Cat scratch disease bacillus</name>
    <dbReference type="NCBI Taxonomy" id="1035"/>
    <lineage>
        <taxon>Bacteria</taxon>
        <taxon>Pseudomonadati</taxon>
        <taxon>Pseudomonadota</taxon>
        <taxon>Alphaproteobacteria</taxon>
        <taxon>Hyphomicrobiales</taxon>
        <taxon>Nitrobacteraceae</taxon>
        <taxon>Afipia</taxon>
    </lineage>
</organism>
<sequence length="41" mass="4390">MAKILNGHHGIPEIISTRLGQVLVVVFLAALAIVFTHALLI</sequence>
<proteinExistence type="predicted"/>
<accession>A0A090N751</accession>